<evidence type="ECO:0000313" key="10">
    <source>
        <dbReference type="Proteomes" id="UP000245946"/>
    </source>
</evidence>
<evidence type="ECO:0000256" key="6">
    <source>
        <dbReference type="ARBA" id="ARBA00022989"/>
    </source>
</evidence>
<keyword evidence="10" id="KW-1185">Reference proteome</keyword>
<dbReference type="PANTHER" id="PTHR31686">
    <property type="match status" value="1"/>
</dbReference>
<feature type="transmembrane region" description="Helical" evidence="8">
    <location>
        <begin position="181"/>
        <end position="203"/>
    </location>
</feature>
<comment type="similarity">
    <text evidence="2">Belongs to the tellurite-resistance/dicarboxylate transporter (TDT) family.</text>
</comment>
<feature type="transmembrane region" description="Helical" evidence="8">
    <location>
        <begin position="81"/>
        <end position="105"/>
    </location>
</feature>
<dbReference type="GO" id="GO:0005886">
    <property type="term" value="C:plasma membrane"/>
    <property type="evidence" value="ECO:0007669"/>
    <property type="project" value="UniProtKB-SubCell"/>
</dbReference>
<evidence type="ECO:0000256" key="3">
    <source>
        <dbReference type="ARBA" id="ARBA00022448"/>
    </source>
</evidence>
<feature type="transmembrane region" description="Helical" evidence="8">
    <location>
        <begin position="39"/>
        <end position="60"/>
    </location>
</feature>
<evidence type="ECO:0000313" key="9">
    <source>
        <dbReference type="EMBL" id="PWN94606.1"/>
    </source>
</evidence>
<dbReference type="EMBL" id="KZ819311">
    <property type="protein sequence ID" value="PWN94606.1"/>
    <property type="molecule type" value="Genomic_DNA"/>
</dbReference>
<proteinExistence type="inferred from homology"/>
<evidence type="ECO:0000256" key="2">
    <source>
        <dbReference type="ARBA" id="ARBA00008566"/>
    </source>
</evidence>
<sequence length="405" mass="43229">MLRTRVLNFTPSWFSVNMGTGVVSILLHELPFQFRGLGIIANIIFALNVVLFVLFLLATLARYLCFRNMLRLMLLHPAQSLFTGTFPMGLGTIVNMIVLSLVPAWGAQWAYVAWALWMVQSIVSLLTCIGLPFLQFTRHELAFSTMAGTWLLPIVAPVVSAASGSVVASVLPPAHARFTLIVAYILWGTAVPTSLLVFGILWARLAIHKIPPGSLSVSAFLPVGPCGLGGFSIMNLAAVQRHLALRGEAALGGASLYDAREQLMFADAVYAGSIVLALIMWGFGFVWLTLAIGSVVRVAGVRAPSPALTTPQCDMAYIEGGLAFNMGWWGLVFPLGVFALSTNKLSAELDSGALRVLATILTVAVLLLWLLCLSLTSYKAATGELFHSPCLAAVGGEPPSSIGPS</sequence>
<dbReference type="InterPro" id="IPR038665">
    <property type="entry name" value="Voltage-dep_anion_channel_sf"/>
</dbReference>
<comment type="subcellular location">
    <subcellularLocation>
        <location evidence="1">Cell membrane</location>
        <topology evidence="1">Multi-pass membrane protein</topology>
    </subcellularLocation>
</comment>
<dbReference type="Gene3D" id="1.50.10.150">
    <property type="entry name" value="Voltage-dependent anion channel"/>
    <property type="match status" value="1"/>
</dbReference>
<protein>
    <submittedName>
        <fullName evidence="9">C4-dicarboxylate transporter/malic acid transport protein</fullName>
    </submittedName>
</protein>
<accession>A0A316YZZ7</accession>
<keyword evidence="6 8" id="KW-1133">Transmembrane helix</keyword>
<feature type="transmembrane region" description="Helical" evidence="8">
    <location>
        <begin position="215"/>
        <end position="238"/>
    </location>
</feature>
<keyword evidence="7 8" id="KW-0472">Membrane</keyword>
<dbReference type="Proteomes" id="UP000245946">
    <property type="component" value="Unassembled WGS sequence"/>
</dbReference>
<dbReference type="PANTHER" id="PTHR31686:SF1">
    <property type="entry name" value="SULFITE EFFLUX PUMP SSU1"/>
    <property type="match status" value="1"/>
</dbReference>
<dbReference type="RefSeq" id="XP_025594885.1">
    <property type="nucleotide sequence ID" value="XM_025741104.1"/>
</dbReference>
<dbReference type="GeneID" id="37268648"/>
<reference evidence="9 10" key="1">
    <citation type="journal article" date="2018" name="Mol. Biol. Evol.">
        <title>Broad Genomic Sampling Reveals a Smut Pathogenic Ancestry of the Fungal Clade Ustilaginomycotina.</title>
        <authorList>
            <person name="Kijpornyongpan T."/>
            <person name="Mondo S.J."/>
            <person name="Barry K."/>
            <person name="Sandor L."/>
            <person name="Lee J."/>
            <person name="Lipzen A."/>
            <person name="Pangilinan J."/>
            <person name="LaButti K."/>
            <person name="Hainaut M."/>
            <person name="Henrissat B."/>
            <person name="Grigoriev I.V."/>
            <person name="Spatafora J.W."/>
            <person name="Aime M.C."/>
        </authorList>
    </citation>
    <scope>NUCLEOTIDE SEQUENCE [LARGE SCALE GENOMIC DNA]</scope>
    <source>
        <strain evidence="9 10">MCA 4186</strain>
    </source>
</reference>
<dbReference type="AlphaFoldDB" id="A0A316YZZ7"/>
<evidence type="ECO:0000256" key="7">
    <source>
        <dbReference type="ARBA" id="ARBA00023136"/>
    </source>
</evidence>
<keyword evidence="3" id="KW-0813">Transport</keyword>
<evidence type="ECO:0000256" key="8">
    <source>
        <dbReference type="SAM" id="Phobius"/>
    </source>
</evidence>
<feature type="non-terminal residue" evidence="9">
    <location>
        <position position="405"/>
    </location>
</feature>
<feature type="transmembrane region" description="Helical" evidence="8">
    <location>
        <begin position="141"/>
        <end position="161"/>
    </location>
</feature>
<feature type="transmembrane region" description="Helical" evidence="8">
    <location>
        <begin position="352"/>
        <end position="372"/>
    </location>
</feature>
<dbReference type="InterPro" id="IPR051629">
    <property type="entry name" value="Sulfite_efflux_TDT"/>
</dbReference>
<dbReference type="STRING" id="58919.A0A316YZZ7"/>
<dbReference type="Pfam" id="PF03595">
    <property type="entry name" value="SLAC1"/>
    <property type="match status" value="1"/>
</dbReference>
<evidence type="ECO:0000256" key="1">
    <source>
        <dbReference type="ARBA" id="ARBA00004651"/>
    </source>
</evidence>
<gene>
    <name evidence="9" type="ORF">FA09DRAFT_323892</name>
</gene>
<keyword evidence="4" id="KW-1003">Cell membrane</keyword>
<dbReference type="CDD" id="cd09318">
    <property type="entry name" value="TDT_SSU1"/>
    <property type="match status" value="1"/>
</dbReference>
<evidence type="ECO:0000256" key="4">
    <source>
        <dbReference type="ARBA" id="ARBA00022475"/>
    </source>
</evidence>
<keyword evidence="5 8" id="KW-0812">Transmembrane</keyword>
<feature type="transmembrane region" description="Helical" evidence="8">
    <location>
        <begin position="111"/>
        <end position="134"/>
    </location>
</feature>
<name>A0A316YZZ7_9BASI</name>
<feature type="transmembrane region" description="Helical" evidence="8">
    <location>
        <begin position="7"/>
        <end position="27"/>
    </location>
</feature>
<evidence type="ECO:0000256" key="5">
    <source>
        <dbReference type="ARBA" id="ARBA00022692"/>
    </source>
</evidence>
<feature type="transmembrane region" description="Helical" evidence="8">
    <location>
        <begin position="317"/>
        <end position="340"/>
    </location>
</feature>
<dbReference type="FunFam" id="1.50.10.150:FF:000004">
    <property type="entry name" value="Malic acid transporter"/>
    <property type="match status" value="1"/>
</dbReference>
<dbReference type="InterPro" id="IPR004695">
    <property type="entry name" value="SLAC1/Mae1/Ssu1/TehA"/>
</dbReference>
<dbReference type="OrthoDB" id="1099at2759"/>
<dbReference type="GO" id="GO:0000319">
    <property type="term" value="F:sulfite transmembrane transporter activity"/>
    <property type="evidence" value="ECO:0007669"/>
    <property type="project" value="TreeGrafter"/>
</dbReference>
<organism evidence="9 10">
    <name type="scientific">Tilletiopsis washingtonensis</name>
    <dbReference type="NCBI Taxonomy" id="58919"/>
    <lineage>
        <taxon>Eukaryota</taxon>
        <taxon>Fungi</taxon>
        <taxon>Dikarya</taxon>
        <taxon>Basidiomycota</taxon>
        <taxon>Ustilaginomycotina</taxon>
        <taxon>Exobasidiomycetes</taxon>
        <taxon>Entylomatales</taxon>
        <taxon>Entylomatales incertae sedis</taxon>
        <taxon>Tilletiopsis</taxon>
    </lineage>
</organism>
<feature type="transmembrane region" description="Helical" evidence="8">
    <location>
        <begin position="268"/>
        <end position="296"/>
    </location>
</feature>